<evidence type="ECO:0000313" key="2">
    <source>
        <dbReference type="Proteomes" id="UP000230233"/>
    </source>
</evidence>
<name>A0A2G5SDY5_9PELO</name>
<dbReference type="EMBL" id="PDUG01000014">
    <property type="protein sequence ID" value="PIC13278.1"/>
    <property type="molecule type" value="Genomic_DNA"/>
</dbReference>
<comment type="caution">
    <text evidence="1">The sequence shown here is derived from an EMBL/GenBank/DDBJ whole genome shotgun (WGS) entry which is preliminary data.</text>
</comment>
<proteinExistence type="predicted"/>
<evidence type="ECO:0000313" key="1">
    <source>
        <dbReference type="EMBL" id="PIC13278.1"/>
    </source>
</evidence>
<organism evidence="1 2">
    <name type="scientific">Caenorhabditis nigoni</name>
    <dbReference type="NCBI Taxonomy" id="1611254"/>
    <lineage>
        <taxon>Eukaryota</taxon>
        <taxon>Metazoa</taxon>
        <taxon>Ecdysozoa</taxon>
        <taxon>Nematoda</taxon>
        <taxon>Chromadorea</taxon>
        <taxon>Rhabditida</taxon>
        <taxon>Rhabditina</taxon>
        <taxon>Rhabditomorpha</taxon>
        <taxon>Rhabditoidea</taxon>
        <taxon>Rhabditidae</taxon>
        <taxon>Peloderinae</taxon>
        <taxon>Caenorhabditis</taxon>
    </lineage>
</organism>
<dbReference type="AlphaFoldDB" id="A0A2G5SDY5"/>
<reference evidence="2" key="1">
    <citation type="submission" date="2017-10" db="EMBL/GenBank/DDBJ databases">
        <title>Rapid genome shrinkage in a self-fertile nematode reveals novel sperm competition proteins.</title>
        <authorList>
            <person name="Yin D."/>
            <person name="Schwarz E.M."/>
            <person name="Thomas C.G."/>
            <person name="Felde R.L."/>
            <person name="Korf I.F."/>
            <person name="Cutter A.D."/>
            <person name="Schartner C.M."/>
            <person name="Ralston E.J."/>
            <person name="Meyer B.J."/>
            <person name="Haag E.S."/>
        </authorList>
    </citation>
    <scope>NUCLEOTIDE SEQUENCE [LARGE SCALE GENOMIC DNA]</scope>
    <source>
        <strain evidence="2">JU1422</strain>
    </source>
</reference>
<protein>
    <submittedName>
        <fullName evidence="1">Uncharacterized protein</fullName>
    </submittedName>
</protein>
<accession>A0A2G5SDY5</accession>
<sequence length="106" mass="12141">MISCVCNKKDLKEFHPDSCQNLSENVQARRPFPGPRPRQGALKRVIFHENVKARRPLLGPRPCQGALERVFWSVDLHCLSDQEKPESSILPLGCMKLDLRPMEMMS</sequence>
<gene>
    <name evidence="1" type="ORF">B9Z55_027905</name>
</gene>
<dbReference type="Proteomes" id="UP000230233">
    <property type="component" value="Unassembled WGS sequence"/>
</dbReference>
<keyword evidence="2" id="KW-1185">Reference proteome</keyword>